<keyword evidence="1" id="KW-1133">Transmembrane helix</keyword>
<evidence type="ECO:0000256" key="1">
    <source>
        <dbReference type="SAM" id="Phobius"/>
    </source>
</evidence>
<protein>
    <submittedName>
        <fullName evidence="2">ABC transporter permease</fullName>
    </submittedName>
</protein>
<dbReference type="PANTHER" id="PTHR47089">
    <property type="entry name" value="ABC TRANSPORTER, PERMEASE PROTEIN"/>
    <property type="match status" value="1"/>
</dbReference>
<accession>A0ABQ5K6Z1</accession>
<evidence type="ECO:0000313" key="3">
    <source>
        <dbReference type="Proteomes" id="UP001057375"/>
    </source>
</evidence>
<organism evidence="2 3">
    <name type="scientific">Aduncisulcus paluster</name>
    <dbReference type="NCBI Taxonomy" id="2918883"/>
    <lineage>
        <taxon>Eukaryota</taxon>
        <taxon>Metamonada</taxon>
        <taxon>Carpediemonas-like organisms</taxon>
        <taxon>Aduncisulcus</taxon>
    </lineage>
</organism>
<keyword evidence="1" id="KW-0472">Membrane</keyword>
<gene>
    <name evidence="2" type="ORF">ADUPG1_004675</name>
</gene>
<comment type="caution">
    <text evidence="2">The sequence shown here is derived from an EMBL/GenBank/DDBJ whole genome shotgun (WGS) entry which is preliminary data.</text>
</comment>
<proteinExistence type="predicted"/>
<evidence type="ECO:0000313" key="2">
    <source>
        <dbReference type="EMBL" id="GKT26104.1"/>
    </source>
</evidence>
<name>A0ABQ5K6Z1_9EUKA</name>
<dbReference type="EMBL" id="BQXS01007189">
    <property type="protein sequence ID" value="GKT26104.1"/>
    <property type="molecule type" value="Genomic_DNA"/>
</dbReference>
<keyword evidence="3" id="KW-1185">Reference proteome</keyword>
<keyword evidence="1" id="KW-0812">Transmembrane</keyword>
<feature type="transmembrane region" description="Helical" evidence="1">
    <location>
        <begin position="12"/>
        <end position="33"/>
    </location>
</feature>
<sequence length="63" mass="6967">MIPGILKAKLGIHEVIVTIMLNYTGLFIANFFIRTALNPSTLLGTEQKAYSVLVPEHGRLTQL</sequence>
<reference evidence="2" key="1">
    <citation type="submission" date="2022-03" db="EMBL/GenBank/DDBJ databases">
        <title>Draft genome sequence of Aduncisulcus paluster, a free-living microaerophilic Fornicata.</title>
        <authorList>
            <person name="Yuyama I."/>
            <person name="Kume K."/>
            <person name="Tamura T."/>
            <person name="Inagaki Y."/>
            <person name="Hashimoto T."/>
        </authorList>
    </citation>
    <scope>NUCLEOTIDE SEQUENCE</scope>
    <source>
        <strain evidence="2">NY0171</strain>
    </source>
</reference>
<dbReference type="Proteomes" id="UP001057375">
    <property type="component" value="Unassembled WGS sequence"/>
</dbReference>
<dbReference type="PANTHER" id="PTHR47089:SF1">
    <property type="entry name" value="GUANOSINE ABC TRANSPORTER PERMEASE PROTEIN NUPP"/>
    <property type="match status" value="1"/>
</dbReference>
<feature type="non-terminal residue" evidence="2">
    <location>
        <position position="63"/>
    </location>
</feature>